<gene>
    <name evidence="1" type="ORF">OED52_12200</name>
</gene>
<dbReference type="EMBL" id="CP107551">
    <property type="protein sequence ID" value="UYP17464.1"/>
    <property type="molecule type" value="Genomic_DNA"/>
</dbReference>
<name>A0ACD4DBV5_9NOCA</name>
<organism evidence="1 2">
    <name type="scientific">Rhodococcus sacchari</name>
    <dbReference type="NCBI Taxonomy" id="2962047"/>
    <lineage>
        <taxon>Bacteria</taxon>
        <taxon>Bacillati</taxon>
        <taxon>Actinomycetota</taxon>
        <taxon>Actinomycetes</taxon>
        <taxon>Mycobacteriales</taxon>
        <taxon>Nocardiaceae</taxon>
        <taxon>Rhodococcus</taxon>
    </lineage>
</organism>
<evidence type="ECO:0000313" key="1">
    <source>
        <dbReference type="EMBL" id="UYP17464.1"/>
    </source>
</evidence>
<dbReference type="Proteomes" id="UP001156484">
    <property type="component" value="Chromosome"/>
</dbReference>
<accession>A0ACD4DBV5</accession>
<keyword evidence="2" id="KW-1185">Reference proteome</keyword>
<reference evidence="1" key="1">
    <citation type="submission" date="2022-10" db="EMBL/GenBank/DDBJ databases">
        <title>Rhodococcus ferula Z13 complete genome.</title>
        <authorList>
            <person name="Long X."/>
            <person name="Zang M."/>
        </authorList>
    </citation>
    <scope>NUCLEOTIDE SEQUENCE</scope>
    <source>
        <strain evidence="1">Z13</strain>
    </source>
</reference>
<keyword evidence="1" id="KW-0436">Ligase</keyword>
<sequence>MIPMTLARIAEVVGGTLHDVADPTVEVTGSVEFDSRRVGPGGLFLALPGARSDGHDHAPAAVEAGAVAVLAARPVGVPAIVVPPVAPTETNALALEHDSDGSGAAVLAALGRLARSVVDTLTESGLTVVGVTGSAGKTSTKDMIAAVLAPLGEVVAPPGSFNNELGHPWTALRATDSTRFLVLEMSARGPGHIAALGRIAPPRIGVVLNVGTAHLGEFGSQEVIAQTKGELVEALPSAADGGVAILNADDTLVAKMASRTTARVVTVGTGSGAAYRAEDIHLDEQARASFTAVLPGSDGQEQRVPVRLAVHGEHHVGNALSAIAVAVECGATAEQAAAALATAGPVSAHRMAVHTRSDGVTVIDDAYNANPDSMRAAVKALVTMARSGGFPRRTFAVLGEMGELGEDSVVAHDAIGRLAVRLDVTRIIAVGATRPVRGLFQGAVMEGSWGEEASHVPDADAAIALLREELQPGDIVLVKASQSVGLWTVADALLADDPEPGSAPDDDTDSAVRTEDAR</sequence>
<protein>
    <submittedName>
        <fullName evidence="1">UDP-N-acetylmuramoyl-tripeptide--D-alanyl-D-alanine ligase</fullName>
    </submittedName>
</protein>
<proteinExistence type="predicted"/>
<evidence type="ECO:0000313" key="2">
    <source>
        <dbReference type="Proteomes" id="UP001156484"/>
    </source>
</evidence>